<proteinExistence type="inferred from homology"/>
<feature type="transmembrane region" description="Helical" evidence="11">
    <location>
        <begin position="74"/>
        <end position="93"/>
    </location>
</feature>
<evidence type="ECO:0000256" key="8">
    <source>
        <dbReference type="ARBA" id="ARBA00023136"/>
    </source>
</evidence>
<feature type="transmembrane region" description="Helical" evidence="11">
    <location>
        <begin position="226"/>
        <end position="244"/>
    </location>
</feature>
<feature type="transmembrane region" description="Helical" evidence="11">
    <location>
        <begin position="434"/>
        <end position="453"/>
    </location>
</feature>
<evidence type="ECO:0000256" key="6">
    <source>
        <dbReference type="ARBA" id="ARBA00022989"/>
    </source>
</evidence>
<evidence type="ECO:0000313" key="12">
    <source>
        <dbReference type="EMBL" id="TLV15645.1"/>
    </source>
</evidence>
<evidence type="ECO:0000256" key="10">
    <source>
        <dbReference type="RuleBase" id="RU362091"/>
    </source>
</evidence>
<name>A0A5R9LGE7_9ENTR</name>
<keyword evidence="9" id="KW-0739">Sodium transport</keyword>
<accession>A0A5R9LGE7</accession>
<dbReference type="InterPro" id="IPR038377">
    <property type="entry name" value="Na/Glc_symporter_sf"/>
</dbReference>
<evidence type="ECO:0000313" key="13">
    <source>
        <dbReference type="Proteomes" id="UP000307430"/>
    </source>
</evidence>
<evidence type="ECO:0000256" key="5">
    <source>
        <dbReference type="ARBA" id="ARBA00022847"/>
    </source>
</evidence>
<feature type="transmembrane region" description="Helical" evidence="11">
    <location>
        <begin position="354"/>
        <end position="374"/>
    </location>
</feature>
<dbReference type="InterPro" id="IPR050277">
    <property type="entry name" value="Sodium:Solute_Symporter"/>
</dbReference>
<gene>
    <name evidence="12" type="ORF">FE839_14695</name>
</gene>
<evidence type="ECO:0000256" key="9">
    <source>
        <dbReference type="ARBA" id="ARBA00023201"/>
    </source>
</evidence>
<sequence>MLTMVDYLFIIVYLLGIAIVGLLSLKFARSKEDFLVAGRRLSLPIFFSCMAALALGGGSTVGSVRLGYEFGVGGIWLNLSIGIGLIVTGLLVSSKLAKLKALSINEIVEENYGYVAKLFSTLLTLIYTITLSVVQVIAIGEIISGTLQTNFTLSMVAGGGIVIIYTFIGGMWSVTLTDVIQFAIKTVGFIILAPVFSISAVGGWNVFVNNLPPSHFSITSIGIEDIVLYLVLYVPGIIIGQDIWQRIFTAKNNYVARAGTLCAGIYSIVYAFATVIIGMCVCIIQPSLSDPQNAFVQGVIDFLPSGIKGIVLAAAMAATMSVASGTILASSTILYNDIYHSYLDKEPTEKKAIWATRLFAAIIGIVVMICALWIRDVLVGIKICYGYLSGCVFIPLLASFILTRFSPKAGLWSLGGSFVVVTFLFIHLGTSSVFPILYGMLSGLIIYVAINIASKHKIKSRFYQSDQAVEPNESSSPVEH</sequence>
<evidence type="ECO:0000256" key="4">
    <source>
        <dbReference type="ARBA" id="ARBA00022692"/>
    </source>
</evidence>
<feature type="transmembrane region" description="Helical" evidence="11">
    <location>
        <begin position="380"/>
        <end position="402"/>
    </location>
</feature>
<organism evidence="12 13">
    <name type="scientific">Klebsiella indica</name>
    <dbReference type="NCBI Taxonomy" id="2582917"/>
    <lineage>
        <taxon>Bacteria</taxon>
        <taxon>Pseudomonadati</taxon>
        <taxon>Pseudomonadota</taxon>
        <taxon>Gammaproteobacteria</taxon>
        <taxon>Enterobacterales</taxon>
        <taxon>Enterobacteriaceae</taxon>
        <taxon>Klebsiella/Raoultella group</taxon>
        <taxon>Klebsiella</taxon>
    </lineage>
</organism>
<reference evidence="12 13" key="1">
    <citation type="submission" date="2019-05" db="EMBL/GenBank/DDBJ databases">
        <title>Genome sequence of Klebsiella sp strain TOUT106.</title>
        <authorList>
            <person name="Rahi P."/>
            <person name="Chaudhari D."/>
        </authorList>
    </citation>
    <scope>NUCLEOTIDE SEQUENCE [LARGE SCALE GENOMIC DNA]</scope>
    <source>
        <strain evidence="12 13">TOUT106</strain>
    </source>
</reference>
<dbReference type="GO" id="GO:0005886">
    <property type="term" value="C:plasma membrane"/>
    <property type="evidence" value="ECO:0007669"/>
    <property type="project" value="TreeGrafter"/>
</dbReference>
<dbReference type="CDD" id="cd11479">
    <property type="entry name" value="SLC5sbd_u3"/>
    <property type="match status" value="1"/>
</dbReference>
<dbReference type="Gene3D" id="1.20.1730.10">
    <property type="entry name" value="Sodium/glucose cotransporter"/>
    <property type="match status" value="1"/>
</dbReference>
<comment type="subcellular location">
    <subcellularLocation>
        <location evidence="1">Membrane</location>
        <topology evidence="1">Multi-pass membrane protein</topology>
    </subcellularLocation>
</comment>
<keyword evidence="5" id="KW-0769">Symport</keyword>
<dbReference type="PROSITE" id="PS50283">
    <property type="entry name" value="NA_SOLUT_SYMP_3"/>
    <property type="match status" value="1"/>
</dbReference>
<dbReference type="PANTHER" id="PTHR48086">
    <property type="entry name" value="SODIUM/PROLINE SYMPORTER-RELATED"/>
    <property type="match status" value="1"/>
</dbReference>
<dbReference type="AlphaFoldDB" id="A0A5R9LGE7"/>
<keyword evidence="13" id="KW-1185">Reference proteome</keyword>
<dbReference type="InterPro" id="IPR001734">
    <property type="entry name" value="Na/solute_symporter"/>
</dbReference>
<evidence type="ECO:0000256" key="7">
    <source>
        <dbReference type="ARBA" id="ARBA00023053"/>
    </source>
</evidence>
<keyword evidence="8 11" id="KW-0472">Membrane</keyword>
<feature type="transmembrane region" description="Helical" evidence="11">
    <location>
        <begin position="45"/>
        <end position="68"/>
    </location>
</feature>
<evidence type="ECO:0000256" key="1">
    <source>
        <dbReference type="ARBA" id="ARBA00004141"/>
    </source>
</evidence>
<comment type="similarity">
    <text evidence="2 10">Belongs to the sodium:solute symporter (SSF) (TC 2.A.21) family.</text>
</comment>
<dbReference type="Proteomes" id="UP000307430">
    <property type="component" value="Unassembled WGS sequence"/>
</dbReference>
<dbReference type="Pfam" id="PF00474">
    <property type="entry name" value="SSF"/>
    <property type="match status" value="1"/>
</dbReference>
<dbReference type="RefSeq" id="WP_138361546.1">
    <property type="nucleotide sequence ID" value="NZ_VCHQ01000018.1"/>
</dbReference>
<keyword evidence="6 11" id="KW-1133">Transmembrane helix</keyword>
<dbReference type="EMBL" id="VCHQ01000018">
    <property type="protein sequence ID" value="TLV15645.1"/>
    <property type="molecule type" value="Genomic_DNA"/>
</dbReference>
<keyword evidence="3" id="KW-0813">Transport</keyword>
<feature type="transmembrane region" description="Helical" evidence="11">
    <location>
        <begin position="114"/>
        <end position="139"/>
    </location>
</feature>
<evidence type="ECO:0000256" key="11">
    <source>
        <dbReference type="SAM" id="Phobius"/>
    </source>
</evidence>
<feature type="transmembrane region" description="Helical" evidence="11">
    <location>
        <begin position="265"/>
        <end position="289"/>
    </location>
</feature>
<feature type="transmembrane region" description="Helical" evidence="11">
    <location>
        <begin position="151"/>
        <end position="174"/>
    </location>
</feature>
<dbReference type="PANTHER" id="PTHR48086:SF7">
    <property type="entry name" value="SODIUM-SOLUTE SYMPORTER-RELATED"/>
    <property type="match status" value="1"/>
</dbReference>
<keyword evidence="4 11" id="KW-0812">Transmembrane</keyword>
<dbReference type="GO" id="GO:0015293">
    <property type="term" value="F:symporter activity"/>
    <property type="evidence" value="ECO:0007669"/>
    <property type="project" value="UniProtKB-KW"/>
</dbReference>
<feature type="transmembrane region" description="Helical" evidence="11">
    <location>
        <begin position="186"/>
        <end position="206"/>
    </location>
</feature>
<keyword evidence="7" id="KW-0915">Sodium</keyword>
<dbReference type="GO" id="GO:0006814">
    <property type="term" value="P:sodium ion transport"/>
    <property type="evidence" value="ECO:0007669"/>
    <property type="project" value="UniProtKB-KW"/>
</dbReference>
<feature type="transmembrane region" description="Helical" evidence="11">
    <location>
        <begin position="409"/>
        <end position="428"/>
    </location>
</feature>
<feature type="transmembrane region" description="Helical" evidence="11">
    <location>
        <begin position="6"/>
        <end position="25"/>
    </location>
</feature>
<evidence type="ECO:0000256" key="2">
    <source>
        <dbReference type="ARBA" id="ARBA00006434"/>
    </source>
</evidence>
<evidence type="ECO:0000256" key="3">
    <source>
        <dbReference type="ARBA" id="ARBA00022448"/>
    </source>
</evidence>
<comment type="caution">
    <text evidence="12">The sequence shown here is derived from an EMBL/GenBank/DDBJ whole genome shotgun (WGS) entry which is preliminary data.</text>
</comment>
<protein>
    <submittedName>
        <fullName evidence="12">Sodium:solute symporter</fullName>
    </submittedName>
</protein>
<keyword evidence="9" id="KW-0406">Ion transport</keyword>
<feature type="transmembrane region" description="Helical" evidence="11">
    <location>
        <begin position="309"/>
        <end position="334"/>
    </location>
</feature>